<feature type="repeat" description="ANK" evidence="3">
    <location>
        <begin position="56"/>
        <end position="88"/>
    </location>
</feature>
<dbReference type="InterPro" id="IPR051631">
    <property type="entry name" value="Ankyrin-KH/SAM_domain"/>
</dbReference>
<dbReference type="SUPFAM" id="SSF48403">
    <property type="entry name" value="Ankyrin repeat"/>
    <property type="match status" value="1"/>
</dbReference>
<organism evidence="4 5">
    <name type="scientific">Heterodera trifolii</name>
    <dbReference type="NCBI Taxonomy" id="157864"/>
    <lineage>
        <taxon>Eukaryota</taxon>
        <taxon>Metazoa</taxon>
        <taxon>Ecdysozoa</taxon>
        <taxon>Nematoda</taxon>
        <taxon>Chromadorea</taxon>
        <taxon>Rhabditida</taxon>
        <taxon>Tylenchina</taxon>
        <taxon>Tylenchomorpha</taxon>
        <taxon>Tylenchoidea</taxon>
        <taxon>Heteroderidae</taxon>
        <taxon>Heteroderinae</taxon>
        <taxon>Heterodera</taxon>
    </lineage>
</organism>
<comment type="caution">
    <text evidence="4">The sequence shown here is derived from an EMBL/GenBank/DDBJ whole genome shotgun (WGS) entry which is preliminary data.</text>
</comment>
<name>A0ABD2K0F8_9BILA</name>
<dbReference type="InterPro" id="IPR036770">
    <property type="entry name" value="Ankyrin_rpt-contain_sf"/>
</dbReference>
<dbReference type="PANTHER" id="PTHR23206">
    <property type="entry name" value="MASK PROTEIN"/>
    <property type="match status" value="1"/>
</dbReference>
<gene>
    <name evidence="4" type="ORF">niasHT_020649</name>
</gene>
<dbReference type="SMART" id="SM00248">
    <property type="entry name" value="ANK"/>
    <property type="match status" value="2"/>
</dbReference>
<dbReference type="EMBL" id="JBICBT010000871">
    <property type="protein sequence ID" value="KAL3096114.1"/>
    <property type="molecule type" value="Genomic_DNA"/>
</dbReference>
<dbReference type="PROSITE" id="PS50297">
    <property type="entry name" value="ANK_REP_REGION"/>
    <property type="match status" value="2"/>
</dbReference>
<dbReference type="PRINTS" id="PR01415">
    <property type="entry name" value="ANKYRIN"/>
</dbReference>
<evidence type="ECO:0000313" key="5">
    <source>
        <dbReference type="Proteomes" id="UP001620626"/>
    </source>
</evidence>
<feature type="repeat" description="ANK" evidence="3">
    <location>
        <begin position="23"/>
        <end position="55"/>
    </location>
</feature>
<evidence type="ECO:0000256" key="3">
    <source>
        <dbReference type="PROSITE-ProRule" id="PRU00023"/>
    </source>
</evidence>
<dbReference type="AlphaFoldDB" id="A0ABD2K0F8"/>
<evidence type="ECO:0000256" key="2">
    <source>
        <dbReference type="ARBA" id="ARBA00023043"/>
    </source>
</evidence>
<proteinExistence type="predicted"/>
<dbReference type="Pfam" id="PF12796">
    <property type="entry name" value="Ank_2"/>
    <property type="match status" value="1"/>
</dbReference>
<reference evidence="4 5" key="1">
    <citation type="submission" date="2024-10" db="EMBL/GenBank/DDBJ databases">
        <authorList>
            <person name="Kim D."/>
        </authorList>
    </citation>
    <scope>NUCLEOTIDE SEQUENCE [LARGE SCALE GENOMIC DNA]</scope>
    <source>
        <strain evidence="4">BH-2024</strain>
    </source>
</reference>
<keyword evidence="5" id="KW-1185">Reference proteome</keyword>
<evidence type="ECO:0000256" key="1">
    <source>
        <dbReference type="ARBA" id="ARBA00022737"/>
    </source>
</evidence>
<dbReference type="Proteomes" id="UP001620626">
    <property type="component" value="Unassembled WGS sequence"/>
</dbReference>
<dbReference type="PROSITE" id="PS50088">
    <property type="entry name" value="ANK_REPEAT"/>
    <property type="match status" value="2"/>
</dbReference>
<accession>A0ABD2K0F8</accession>
<dbReference type="PANTHER" id="PTHR23206:SF8">
    <property type="entry name" value="ANKYRIN REPEAT AND KH DOMAIN-CONTAINING 1"/>
    <property type="match status" value="1"/>
</dbReference>
<sequence length="342" mass="37705">MSDQSVCRVLLAHGAHVELGLEIGITPLMAACDAGHKEIAAFLVKNGANIGRTDDAGNNALMGASISGRLDVVRFLLSNGARIDERNKYGNALLAMPGCSSVFVCYGGCSTRQRVPLTPKSVSTTATLPMPMPSSGVKQQMLLPLELIYELLLWVPSTNCRARRLLLNNSLFFHLITGSKNGKNWKRPLPVLNLDEQLFENEGYLGFRALLPRIHSDLARLQLIFTSTLTLAPFMNAFVENAHGGHSLYALLSLDQSLLSPVQTLEKSRLALQKAINREKNSSFITLIFHPLPAKAFDVVEISLDQRIIKDIEQCEIAVQEMMRRLTHIMDCAARGLLNFLL</sequence>
<evidence type="ECO:0000313" key="4">
    <source>
        <dbReference type="EMBL" id="KAL3096114.1"/>
    </source>
</evidence>
<protein>
    <submittedName>
        <fullName evidence="4">Uncharacterized protein</fullName>
    </submittedName>
</protein>
<keyword evidence="1" id="KW-0677">Repeat</keyword>
<dbReference type="Gene3D" id="1.25.40.20">
    <property type="entry name" value="Ankyrin repeat-containing domain"/>
    <property type="match status" value="1"/>
</dbReference>
<keyword evidence="2 3" id="KW-0040">ANK repeat</keyword>
<dbReference type="InterPro" id="IPR002110">
    <property type="entry name" value="Ankyrin_rpt"/>
</dbReference>